<evidence type="ECO:0000256" key="1">
    <source>
        <dbReference type="SAM" id="MobiDB-lite"/>
    </source>
</evidence>
<reference evidence="3" key="1">
    <citation type="submission" date="2021-06" db="EMBL/GenBank/DDBJ databases">
        <title>Parelaphostrongylus tenuis whole genome reference sequence.</title>
        <authorList>
            <person name="Garwood T.J."/>
            <person name="Larsen P.A."/>
            <person name="Fountain-Jones N.M."/>
            <person name="Garbe J.R."/>
            <person name="Macchietto M.G."/>
            <person name="Kania S.A."/>
            <person name="Gerhold R.W."/>
            <person name="Richards J.E."/>
            <person name="Wolf T.M."/>
        </authorList>
    </citation>
    <scope>NUCLEOTIDE SEQUENCE</scope>
    <source>
        <strain evidence="3">MNPRO001-30</strain>
        <tissue evidence="3">Meninges</tissue>
    </source>
</reference>
<feature type="compositionally biased region" description="Polar residues" evidence="1">
    <location>
        <begin position="17"/>
        <end position="26"/>
    </location>
</feature>
<dbReference type="Proteomes" id="UP001196413">
    <property type="component" value="Unassembled WGS sequence"/>
</dbReference>
<feature type="compositionally biased region" description="Basic and acidic residues" evidence="1">
    <location>
        <begin position="1"/>
        <end position="11"/>
    </location>
</feature>
<accession>A0AAD5MHZ1</accession>
<dbReference type="AlphaFoldDB" id="A0AAD5MHZ1"/>
<keyword evidence="2" id="KW-0812">Transmembrane</keyword>
<keyword evidence="2" id="KW-0472">Membrane</keyword>
<feature type="transmembrane region" description="Helical" evidence="2">
    <location>
        <begin position="230"/>
        <end position="248"/>
    </location>
</feature>
<keyword evidence="2" id="KW-1133">Transmembrane helix</keyword>
<evidence type="ECO:0000256" key="2">
    <source>
        <dbReference type="SAM" id="Phobius"/>
    </source>
</evidence>
<sequence>MFLPRKPETALDKWQSLRGSNAQEPSPAQEKVNTRDFVTAQLHLTFDNISNSQLCDSEVLEALRIERSDSLEFGHNRLLRLRSGASICRVPALVRCTAHECSVKNVSANLCACQSVRGFFDGFYGVSKQNFHFPPSSAQLLFNAFFQNCKKIRLGQHTTTFMTRARFLAVETISKVEETWCSLPKFSKGNNDDCEAVMMEEHSYAGSHHYEHELAPASDLGDIRQYVPPWAVWLFAACFLLIVVVLLLDYCVTRRNALGNTCCTRSRQKRNIATSTHQKRSTNMLLNKLNRQGQYADQDV</sequence>
<feature type="region of interest" description="Disordered" evidence="1">
    <location>
        <begin position="1"/>
        <end position="32"/>
    </location>
</feature>
<dbReference type="EMBL" id="JAHQIW010003385">
    <property type="protein sequence ID" value="KAJ1358490.1"/>
    <property type="molecule type" value="Genomic_DNA"/>
</dbReference>
<proteinExistence type="predicted"/>
<comment type="caution">
    <text evidence="3">The sequence shown here is derived from an EMBL/GenBank/DDBJ whole genome shotgun (WGS) entry which is preliminary data.</text>
</comment>
<organism evidence="3 4">
    <name type="scientific">Parelaphostrongylus tenuis</name>
    <name type="common">Meningeal worm</name>
    <dbReference type="NCBI Taxonomy" id="148309"/>
    <lineage>
        <taxon>Eukaryota</taxon>
        <taxon>Metazoa</taxon>
        <taxon>Ecdysozoa</taxon>
        <taxon>Nematoda</taxon>
        <taxon>Chromadorea</taxon>
        <taxon>Rhabditida</taxon>
        <taxon>Rhabditina</taxon>
        <taxon>Rhabditomorpha</taxon>
        <taxon>Strongyloidea</taxon>
        <taxon>Metastrongylidae</taxon>
        <taxon>Parelaphostrongylus</taxon>
    </lineage>
</organism>
<protein>
    <submittedName>
        <fullName evidence="3">Uncharacterized protein</fullName>
    </submittedName>
</protein>
<name>A0AAD5MHZ1_PARTN</name>
<keyword evidence="4" id="KW-1185">Reference proteome</keyword>
<evidence type="ECO:0000313" key="4">
    <source>
        <dbReference type="Proteomes" id="UP001196413"/>
    </source>
</evidence>
<evidence type="ECO:0000313" key="3">
    <source>
        <dbReference type="EMBL" id="KAJ1358490.1"/>
    </source>
</evidence>
<gene>
    <name evidence="3" type="ORF">KIN20_016928</name>
</gene>